<dbReference type="GO" id="GO:0005219">
    <property type="term" value="F:ryanodine-sensitive calcium-release channel activity"/>
    <property type="evidence" value="ECO:0007669"/>
    <property type="project" value="TreeGrafter"/>
</dbReference>
<gene>
    <name evidence="1" type="ORF">FQN60_002730</name>
</gene>
<accession>A0A5J5CKG8</accession>
<evidence type="ECO:0000313" key="2">
    <source>
        <dbReference type="Proteomes" id="UP000327493"/>
    </source>
</evidence>
<dbReference type="AlphaFoldDB" id="A0A5J5CKG8"/>
<protein>
    <submittedName>
        <fullName evidence="1">Uncharacterized protein</fullName>
    </submittedName>
</protein>
<sequence length="114" mass="13010">MQMKLSQDSSQIELLKELMDLQKDMVVMLLSMLEGNVVNGTIGKQMVDMLVESSNNVEMILKFFDMFLKLKDLTSSDAFKEYDPDAKGKALKTHFLSPYLSLEKHLQSDMERAA</sequence>
<keyword evidence="2" id="KW-1185">Reference proteome</keyword>
<name>A0A5J5CKG8_9PERO</name>
<evidence type="ECO:0000313" key="1">
    <source>
        <dbReference type="EMBL" id="KAA8581149.1"/>
    </source>
</evidence>
<reference evidence="1 2" key="1">
    <citation type="submission" date="2019-08" db="EMBL/GenBank/DDBJ databases">
        <title>A chromosome-level genome assembly, high-density linkage maps, and genome scans reveal the genomic architecture of hybrid incompatibilities underlying speciation via character displacement in darters (Percidae: Etheostominae).</title>
        <authorList>
            <person name="Moran R.L."/>
            <person name="Catchen J.M."/>
            <person name="Fuller R.C."/>
        </authorList>
    </citation>
    <scope>NUCLEOTIDE SEQUENCE [LARGE SCALE GENOMIC DNA]</scope>
    <source>
        <strain evidence="1">EspeVRDwgs_2016</strain>
        <tissue evidence="1">Muscle</tissue>
    </source>
</reference>
<dbReference type="InterPro" id="IPR015925">
    <property type="entry name" value="Ryanodine_IP3_receptor"/>
</dbReference>
<dbReference type="PANTHER" id="PTHR46399:SF7">
    <property type="entry name" value="RYANODINE RECEPTOR 2"/>
    <property type="match status" value="1"/>
</dbReference>
<dbReference type="EMBL" id="VOFY01000021">
    <property type="protein sequence ID" value="KAA8581149.1"/>
    <property type="molecule type" value="Genomic_DNA"/>
</dbReference>
<organism evidence="1 2">
    <name type="scientific">Etheostoma spectabile</name>
    <name type="common">orangethroat darter</name>
    <dbReference type="NCBI Taxonomy" id="54343"/>
    <lineage>
        <taxon>Eukaryota</taxon>
        <taxon>Metazoa</taxon>
        <taxon>Chordata</taxon>
        <taxon>Craniata</taxon>
        <taxon>Vertebrata</taxon>
        <taxon>Euteleostomi</taxon>
        <taxon>Actinopterygii</taxon>
        <taxon>Neopterygii</taxon>
        <taxon>Teleostei</taxon>
        <taxon>Neoteleostei</taxon>
        <taxon>Acanthomorphata</taxon>
        <taxon>Eupercaria</taxon>
        <taxon>Perciformes</taxon>
        <taxon>Percoidei</taxon>
        <taxon>Percidae</taxon>
        <taxon>Etheostomatinae</taxon>
        <taxon>Etheostoma</taxon>
    </lineage>
</organism>
<dbReference type="Proteomes" id="UP000327493">
    <property type="component" value="Chromosome 21"/>
</dbReference>
<comment type="caution">
    <text evidence="1">The sequence shown here is derived from an EMBL/GenBank/DDBJ whole genome shotgun (WGS) entry which is preliminary data.</text>
</comment>
<dbReference type="GO" id="GO:0006941">
    <property type="term" value="P:striated muscle contraction"/>
    <property type="evidence" value="ECO:0007669"/>
    <property type="project" value="TreeGrafter"/>
</dbReference>
<dbReference type="GO" id="GO:0005790">
    <property type="term" value="C:smooth endoplasmic reticulum"/>
    <property type="evidence" value="ECO:0007669"/>
    <property type="project" value="TreeGrafter"/>
</dbReference>
<feature type="non-terminal residue" evidence="1">
    <location>
        <position position="114"/>
    </location>
</feature>
<dbReference type="GO" id="GO:0042383">
    <property type="term" value="C:sarcolemma"/>
    <property type="evidence" value="ECO:0007669"/>
    <property type="project" value="TreeGrafter"/>
</dbReference>
<proteinExistence type="predicted"/>
<dbReference type="PANTHER" id="PTHR46399">
    <property type="entry name" value="B30.2/SPRY DOMAIN-CONTAINING PROTEIN"/>
    <property type="match status" value="1"/>
</dbReference>
<dbReference type="GO" id="GO:0014808">
    <property type="term" value="P:release of sequestered calcium ion into cytosol by sarcoplasmic reticulum"/>
    <property type="evidence" value="ECO:0007669"/>
    <property type="project" value="TreeGrafter"/>
</dbReference>
<dbReference type="GO" id="GO:0030018">
    <property type="term" value="C:Z disc"/>
    <property type="evidence" value="ECO:0007669"/>
    <property type="project" value="TreeGrafter"/>
</dbReference>
<dbReference type="GO" id="GO:0033017">
    <property type="term" value="C:sarcoplasmic reticulum membrane"/>
    <property type="evidence" value="ECO:0007669"/>
    <property type="project" value="TreeGrafter"/>
</dbReference>
<dbReference type="GO" id="GO:0034704">
    <property type="term" value="C:calcium channel complex"/>
    <property type="evidence" value="ECO:0007669"/>
    <property type="project" value="TreeGrafter"/>
</dbReference>